<organism evidence="1 2">
    <name type="scientific">Streptomyces rubellomurinus (strain ATCC 31215)</name>
    <dbReference type="NCBI Taxonomy" id="359131"/>
    <lineage>
        <taxon>Bacteria</taxon>
        <taxon>Bacillati</taxon>
        <taxon>Actinomycetota</taxon>
        <taxon>Actinomycetes</taxon>
        <taxon>Kitasatosporales</taxon>
        <taxon>Streptomycetaceae</taxon>
        <taxon>Streptomyces</taxon>
    </lineage>
</organism>
<reference evidence="1 2" key="1">
    <citation type="submission" date="2015-02" db="EMBL/GenBank/DDBJ databases">
        <authorList>
            <person name="Ju K.-S."/>
            <person name="Doroghazi J.R."/>
            <person name="Metcalf W."/>
        </authorList>
    </citation>
    <scope>NUCLEOTIDE SEQUENCE [LARGE SCALE GENOMIC DNA]</scope>
    <source>
        <strain evidence="1 2">ATCC 31215</strain>
    </source>
</reference>
<evidence type="ECO:0000313" key="2">
    <source>
        <dbReference type="Proteomes" id="UP000033699"/>
    </source>
</evidence>
<keyword evidence="2" id="KW-1185">Reference proteome</keyword>
<comment type="caution">
    <text evidence="1">The sequence shown here is derived from an EMBL/GenBank/DDBJ whole genome shotgun (WGS) entry which is preliminary data.</text>
</comment>
<evidence type="ECO:0000313" key="1">
    <source>
        <dbReference type="EMBL" id="KJS62439.1"/>
    </source>
</evidence>
<dbReference type="RefSeq" id="WP_045693657.1">
    <property type="nucleotide sequence ID" value="NZ_JZKH01000012.1"/>
</dbReference>
<protein>
    <submittedName>
        <fullName evidence="1">Uncharacterized protein</fullName>
    </submittedName>
</protein>
<proteinExistence type="predicted"/>
<dbReference type="EMBL" id="JZKH01000012">
    <property type="protein sequence ID" value="KJS62439.1"/>
    <property type="molecule type" value="Genomic_DNA"/>
</dbReference>
<dbReference type="Proteomes" id="UP000033699">
    <property type="component" value="Unassembled WGS sequence"/>
</dbReference>
<dbReference type="PATRIC" id="fig|359131.3.peg.861"/>
<dbReference type="AlphaFoldDB" id="A0A0F2TH01"/>
<sequence>MQTFAQNPGSTPGLVTLLDDEGTTWTLHRKHLDLRTVRRLVRTLETALVWGRMGGLAPEATTDDRRPELWELIKRGYGGPGGDPDHGRYTAHEFRSDSGRRMVYVEDHC</sequence>
<name>A0A0F2TH01_STRR3</name>
<accession>A0A0F2TH01</accession>
<dbReference type="OrthoDB" id="4350752at2"/>
<gene>
    <name evidence="1" type="ORF">VM95_08575</name>
</gene>